<dbReference type="PROSITE" id="PS51257">
    <property type="entry name" value="PROKAR_LIPOPROTEIN"/>
    <property type="match status" value="1"/>
</dbReference>
<keyword evidence="1 7" id="KW-0732">Signal</keyword>
<feature type="compositionally biased region" description="Low complexity" evidence="6">
    <location>
        <begin position="182"/>
        <end position="193"/>
    </location>
</feature>
<evidence type="ECO:0000256" key="2">
    <source>
        <dbReference type="ARBA" id="ARBA00023239"/>
    </source>
</evidence>
<dbReference type="HAMAP" id="MF_02071">
    <property type="entry name" value="RlpA"/>
    <property type="match status" value="1"/>
</dbReference>
<sequence length="295" mass="31718">MWARLLKGAMIAAAFSTLAACASLGGKGDAPIGAPVVTDPAPIVSGTMRPYQIRGRWYHPKEQPNYDEVGQASWYGSYHHGRSTSTGERFDMNGLTAAHKTLPLPSLVEVTNRANGRRVILRVNDRGPFVDGRIIDLSRGAAEELGLLQQGVGDVRVRYVGPAPRQGGGTALRRAEADRARQPQATQVQTQSQGPRPYYENTAVPSQPAPQPVYTAAQPAASNAYWVQAGAYSDRRGADQVARRLGDKAVVQNIDRNGRPLFRVVVGPWPDAGAAERARQAVMARGFDDALLIGG</sequence>
<dbReference type="Proteomes" id="UP000197024">
    <property type="component" value="Chromosome"/>
</dbReference>
<proteinExistence type="inferred from homology"/>
<dbReference type="InterPro" id="IPR034718">
    <property type="entry name" value="RlpA"/>
</dbReference>
<dbReference type="STRING" id="293.GCA_000988015_01149"/>
<feature type="region of interest" description="Disordered" evidence="6">
    <location>
        <begin position="159"/>
        <end position="207"/>
    </location>
</feature>
<dbReference type="InterPro" id="IPR007730">
    <property type="entry name" value="SPOR-like_dom"/>
</dbReference>
<feature type="chain" id="PRO_5013413742" description="Endolytic peptidoglycan transglycosylase RlpA" evidence="7">
    <location>
        <begin position="23"/>
        <end position="295"/>
    </location>
</feature>
<evidence type="ECO:0000256" key="1">
    <source>
        <dbReference type="ARBA" id="ARBA00022729"/>
    </source>
</evidence>
<dbReference type="CDD" id="cd22268">
    <property type="entry name" value="DPBB_RlpA-like"/>
    <property type="match status" value="1"/>
</dbReference>
<dbReference type="AlphaFoldDB" id="A0A1Z3LT73"/>
<accession>A0A1Z3LT73</accession>
<dbReference type="Gene3D" id="2.40.40.10">
    <property type="entry name" value="RlpA-like domain"/>
    <property type="match status" value="1"/>
</dbReference>
<dbReference type="EC" id="4.2.2.-" evidence="4"/>
<dbReference type="InterPro" id="IPR036908">
    <property type="entry name" value="RlpA-like_sf"/>
</dbReference>
<gene>
    <name evidence="4" type="primary">rlpA</name>
    <name evidence="9" type="ORF">CD943_00035</name>
</gene>
<dbReference type="Pfam" id="PF03330">
    <property type="entry name" value="DPBB_1"/>
    <property type="match status" value="1"/>
</dbReference>
<keyword evidence="4" id="KW-1003">Cell membrane</keyword>
<dbReference type="GO" id="GO:0005886">
    <property type="term" value="C:plasma membrane"/>
    <property type="evidence" value="ECO:0007669"/>
    <property type="project" value="UniProtKB-SubCell"/>
</dbReference>
<dbReference type="Pfam" id="PF05036">
    <property type="entry name" value="SPOR"/>
    <property type="match status" value="1"/>
</dbReference>
<dbReference type="EMBL" id="CP021995">
    <property type="protein sequence ID" value="ASD25432.1"/>
    <property type="molecule type" value="Genomic_DNA"/>
</dbReference>
<evidence type="ECO:0000259" key="8">
    <source>
        <dbReference type="PROSITE" id="PS51724"/>
    </source>
</evidence>
<feature type="signal peptide" evidence="7">
    <location>
        <begin position="1"/>
        <end position="22"/>
    </location>
</feature>
<comment type="function">
    <text evidence="4">Lytic transglycosylase with a strong preference for naked glycan strands that lack stem peptides.</text>
</comment>
<evidence type="ECO:0000313" key="9">
    <source>
        <dbReference type="EMBL" id="ASD25432.1"/>
    </source>
</evidence>
<evidence type="ECO:0000313" key="10">
    <source>
        <dbReference type="Proteomes" id="UP000197024"/>
    </source>
</evidence>
<dbReference type="PROSITE" id="PS51724">
    <property type="entry name" value="SPOR"/>
    <property type="match status" value="1"/>
</dbReference>
<keyword evidence="3 4" id="KW-0961">Cell wall biogenesis/degradation</keyword>
<evidence type="ECO:0000256" key="7">
    <source>
        <dbReference type="SAM" id="SignalP"/>
    </source>
</evidence>
<dbReference type="InterPro" id="IPR009009">
    <property type="entry name" value="RlpA-like_DPBB"/>
</dbReference>
<reference evidence="9 10" key="2">
    <citation type="submission" date="2017-06" db="EMBL/GenBank/DDBJ databases">
        <authorList>
            <person name="Kim H.J."/>
            <person name="Triplett B.A."/>
        </authorList>
    </citation>
    <scope>NUCLEOTIDE SEQUENCE [LARGE SCALE GENOMIC DNA]</scope>
    <source>
        <strain evidence="9 10">BZC3</strain>
    </source>
</reference>
<protein>
    <recommendedName>
        <fullName evidence="4">Endolytic peptidoglycan transglycosylase RlpA</fullName>
        <ecNumber evidence="4">4.2.2.-</ecNumber>
    </recommendedName>
</protein>
<dbReference type="PANTHER" id="PTHR34183:SF1">
    <property type="entry name" value="ENDOLYTIC PEPTIDOGLYCAN TRANSGLYCOSYLASE RLPA"/>
    <property type="match status" value="1"/>
</dbReference>
<dbReference type="GO" id="GO:0042834">
    <property type="term" value="F:peptidoglycan binding"/>
    <property type="evidence" value="ECO:0007669"/>
    <property type="project" value="InterPro"/>
</dbReference>
<organism evidence="9 10">
    <name type="scientific">Brevundimonas diminuta</name>
    <name type="common">Pseudomonas diminuta</name>
    <dbReference type="NCBI Taxonomy" id="293"/>
    <lineage>
        <taxon>Bacteria</taxon>
        <taxon>Pseudomonadati</taxon>
        <taxon>Pseudomonadota</taxon>
        <taxon>Alphaproteobacteria</taxon>
        <taxon>Caulobacterales</taxon>
        <taxon>Caulobacteraceae</taxon>
        <taxon>Brevundimonas</taxon>
    </lineage>
</organism>
<evidence type="ECO:0000256" key="5">
    <source>
        <dbReference type="RuleBase" id="RU003495"/>
    </source>
</evidence>
<dbReference type="GO" id="GO:0071555">
    <property type="term" value="P:cell wall organization"/>
    <property type="evidence" value="ECO:0007669"/>
    <property type="project" value="UniProtKB-KW"/>
</dbReference>
<evidence type="ECO:0000256" key="6">
    <source>
        <dbReference type="SAM" id="MobiDB-lite"/>
    </source>
</evidence>
<name>A0A1Z3LT73_BREDI</name>
<feature type="domain" description="SPOR" evidence="8">
    <location>
        <begin position="219"/>
        <end position="295"/>
    </location>
</feature>
<keyword evidence="4" id="KW-0564">Palmitate</keyword>
<comment type="subcellular location">
    <subcellularLocation>
        <location evidence="4">Cell membrane</location>
        <topology evidence="4">Lipid-anchor</topology>
    </subcellularLocation>
</comment>
<keyword evidence="4" id="KW-0472">Membrane</keyword>
<dbReference type="GO" id="GO:0009279">
    <property type="term" value="C:cell outer membrane"/>
    <property type="evidence" value="ECO:0007669"/>
    <property type="project" value="TreeGrafter"/>
</dbReference>
<dbReference type="PANTHER" id="PTHR34183">
    <property type="entry name" value="ENDOLYTIC PEPTIDOGLYCAN TRANSGLYCOSYLASE RLPA"/>
    <property type="match status" value="1"/>
</dbReference>
<dbReference type="SUPFAM" id="SSF50685">
    <property type="entry name" value="Barwin-like endoglucanases"/>
    <property type="match status" value="1"/>
</dbReference>
<dbReference type="SUPFAM" id="SSF110997">
    <property type="entry name" value="Sporulation related repeat"/>
    <property type="match status" value="1"/>
</dbReference>
<comment type="similarity">
    <text evidence="4 5">Belongs to the RlpA family.</text>
</comment>
<keyword evidence="4 9" id="KW-0449">Lipoprotein</keyword>
<dbReference type="GO" id="GO:0008932">
    <property type="term" value="F:lytic endotransglycosylase activity"/>
    <property type="evidence" value="ECO:0007669"/>
    <property type="project" value="UniProtKB-UniRule"/>
</dbReference>
<dbReference type="InterPro" id="IPR036680">
    <property type="entry name" value="SPOR-like_sf"/>
</dbReference>
<evidence type="ECO:0000256" key="3">
    <source>
        <dbReference type="ARBA" id="ARBA00023316"/>
    </source>
</evidence>
<evidence type="ECO:0000256" key="4">
    <source>
        <dbReference type="HAMAP-Rule" id="MF_02071"/>
    </source>
</evidence>
<dbReference type="Gene3D" id="3.30.70.1070">
    <property type="entry name" value="Sporulation related repeat"/>
    <property type="match status" value="1"/>
</dbReference>
<dbReference type="RefSeq" id="WP_088409683.1">
    <property type="nucleotide sequence ID" value="NZ_CP021995.1"/>
</dbReference>
<dbReference type="NCBIfam" id="TIGR00413">
    <property type="entry name" value="rlpA"/>
    <property type="match status" value="1"/>
</dbReference>
<dbReference type="InterPro" id="IPR012997">
    <property type="entry name" value="RplA"/>
</dbReference>
<keyword evidence="2 4" id="KW-0456">Lyase</keyword>
<dbReference type="GO" id="GO:0000270">
    <property type="term" value="P:peptidoglycan metabolic process"/>
    <property type="evidence" value="ECO:0007669"/>
    <property type="project" value="UniProtKB-UniRule"/>
</dbReference>
<reference evidence="9 10" key="1">
    <citation type="submission" date="2017-06" db="EMBL/GenBank/DDBJ databases">
        <title>Biodegradation of gentamicin by bacterial consortia AMQD4 in synthetic medium and raw gentamicin sewage.</title>
        <authorList>
            <person name="Chang H."/>
            <person name="Feng Y."/>
            <person name="Li Z."/>
            <person name="Xue J."/>
            <person name="Cheng D."/>
        </authorList>
    </citation>
    <scope>NUCLEOTIDE SEQUENCE [LARGE SCALE GENOMIC DNA]</scope>
    <source>
        <strain evidence="9 10">BZC3</strain>
    </source>
</reference>